<sequence length="216" mass="25371">MHNVSHHLLRGVLFHFSAYAIWEDMRERFDKVTTSRMFYLHKTIFTLTKGTSSISVYYSKLKDLWGEYDSLMPPPSCECTKSKEYANHLQYQRLLQFLMGLNDGYSHARSQILMKSHVPNINQAYAMLLQDESQKMVAGRHYALTENMDPTALFTAKHSGQRLGNKNYNLECDYCHTRGHSKDNCFKLMKCDFCNMKVHLKENCYKIIRYPPDFKP</sequence>
<accession>A0AC58T422</accession>
<reference evidence="1" key="1">
    <citation type="journal article" date="2014" name="Nat. Commun.">
        <title>The tobacco genome sequence and its comparison with those of tomato and potato.</title>
        <authorList>
            <person name="Sierro N."/>
            <person name="Battey J.N."/>
            <person name="Ouadi S."/>
            <person name="Bakaher N."/>
            <person name="Bovet L."/>
            <person name="Willig A."/>
            <person name="Goepfert S."/>
            <person name="Peitsch M.C."/>
            <person name="Ivanov N.V."/>
        </authorList>
    </citation>
    <scope>NUCLEOTIDE SEQUENCE [LARGE SCALE GENOMIC DNA]</scope>
</reference>
<name>A0AC58T422_TOBAC</name>
<organism evidence="1 2">
    <name type="scientific">Nicotiana tabacum</name>
    <name type="common">Common tobacco</name>
    <dbReference type="NCBI Taxonomy" id="4097"/>
    <lineage>
        <taxon>Eukaryota</taxon>
        <taxon>Viridiplantae</taxon>
        <taxon>Streptophyta</taxon>
        <taxon>Embryophyta</taxon>
        <taxon>Tracheophyta</taxon>
        <taxon>Spermatophyta</taxon>
        <taxon>Magnoliopsida</taxon>
        <taxon>eudicotyledons</taxon>
        <taxon>Gunneridae</taxon>
        <taxon>Pentapetalae</taxon>
        <taxon>asterids</taxon>
        <taxon>lamiids</taxon>
        <taxon>Solanales</taxon>
        <taxon>Solanaceae</taxon>
        <taxon>Nicotianoideae</taxon>
        <taxon>Nicotianeae</taxon>
        <taxon>Nicotiana</taxon>
    </lineage>
</organism>
<dbReference type="RefSeq" id="XP_075091913.1">
    <property type="nucleotide sequence ID" value="XM_075235812.1"/>
</dbReference>
<proteinExistence type="predicted"/>
<evidence type="ECO:0000313" key="2">
    <source>
        <dbReference type="RefSeq" id="XP_075091913.1"/>
    </source>
</evidence>
<gene>
    <name evidence="2" type="primary">LOC142172054</name>
</gene>
<reference evidence="2" key="2">
    <citation type="submission" date="2025-08" db="UniProtKB">
        <authorList>
            <consortium name="RefSeq"/>
        </authorList>
    </citation>
    <scope>IDENTIFICATION</scope>
    <source>
        <tissue evidence="2">Leaf</tissue>
    </source>
</reference>
<dbReference type="Proteomes" id="UP000790787">
    <property type="component" value="Chromosome 17"/>
</dbReference>
<protein>
    <submittedName>
        <fullName evidence="2">Uncharacterized protein LOC142172054</fullName>
    </submittedName>
</protein>
<evidence type="ECO:0000313" key="1">
    <source>
        <dbReference type="Proteomes" id="UP000790787"/>
    </source>
</evidence>
<keyword evidence="1" id="KW-1185">Reference proteome</keyword>